<reference evidence="5" key="1">
    <citation type="submission" date="2023-01" db="EMBL/GenBank/DDBJ databases">
        <title>Genome assembly of the deep-sea coral Lophelia pertusa.</title>
        <authorList>
            <person name="Herrera S."/>
            <person name="Cordes E."/>
        </authorList>
    </citation>
    <scope>NUCLEOTIDE SEQUENCE</scope>
    <source>
        <strain evidence="5">USNM1676648</strain>
        <tissue evidence="5">Polyp</tissue>
    </source>
</reference>
<keyword evidence="1" id="KW-0677">Repeat</keyword>
<dbReference type="Pfam" id="PF12796">
    <property type="entry name" value="Ank_2"/>
    <property type="match status" value="2"/>
</dbReference>
<evidence type="ECO:0000313" key="5">
    <source>
        <dbReference type="EMBL" id="KAJ7351003.1"/>
    </source>
</evidence>
<feature type="repeat" description="ANK" evidence="3">
    <location>
        <begin position="88"/>
        <end position="120"/>
    </location>
</feature>
<evidence type="ECO:0000256" key="1">
    <source>
        <dbReference type="ARBA" id="ARBA00022737"/>
    </source>
</evidence>
<accession>A0A9X0CJJ7</accession>
<dbReference type="SUPFAM" id="SSF48403">
    <property type="entry name" value="Ankyrin repeat"/>
    <property type="match status" value="1"/>
</dbReference>
<dbReference type="InterPro" id="IPR036770">
    <property type="entry name" value="Ankyrin_rpt-contain_sf"/>
</dbReference>
<dbReference type="EMBL" id="MU827371">
    <property type="protein sequence ID" value="KAJ7351003.1"/>
    <property type="molecule type" value="Genomic_DNA"/>
</dbReference>
<dbReference type="Gene3D" id="1.25.40.20">
    <property type="entry name" value="Ankyrin repeat-containing domain"/>
    <property type="match status" value="2"/>
</dbReference>
<dbReference type="PANTHER" id="PTHR24171">
    <property type="entry name" value="ANKYRIN REPEAT DOMAIN-CONTAINING PROTEIN 39-RELATED"/>
    <property type="match status" value="1"/>
</dbReference>
<dbReference type="PROSITE" id="PS50088">
    <property type="entry name" value="ANK_REPEAT"/>
    <property type="match status" value="3"/>
</dbReference>
<dbReference type="Proteomes" id="UP001163046">
    <property type="component" value="Unassembled WGS sequence"/>
</dbReference>
<dbReference type="PANTHER" id="PTHR24171:SF8">
    <property type="entry name" value="BRCA1-ASSOCIATED RING DOMAIN PROTEIN 1"/>
    <property type="match status" value="1"/>
</dbReference>
<dbReference type="OrthoDB" id="416222at2759"/>
<feature type="repeat" description="ANK" evidence="3">
    <location>
        <begin position="55"/>
        <end position="87"/>
    </location>
</feature>
<organism evidence="5 6">
    <name type="scientific">Desmophyllum pertusum</name>
    <dbReference type="NCBI Taxonomy" id="174260"/>
    <lineage>
        <taxon>Eukaryota</taxon>
        <taxon>Metazoa</taxon>
        <taxon>Cnidaria</taxon>
        <taxon>Anthozoa</taxon>
        <taxon>Hexacorallia</taxon>
        <taxon>Scleractinia</taxon>
        <taxon>Caryophylliina</taxon>
        <taxon>Caryophylliidae</taxon>
        <taxon>Desmophyllum</taxon>
    </lineage>
</organism>
<evidence type="ECO:0000256" key="2">
    <source>
        <dbReference type="ARBA" id="ARBA00023043"/>
    </source>
</evidence>
<proteinExistence type="predicted"/>
<feature type="region of interest" description="Disordered" evidence="4">
    <location>
        <begin position="441"/>
        <end position="481"/>
    </location>
</feature>
<protein>
    <submittedName>
        <fullName evidence="5">Oxysterol-binding protein- protein 1</fullName>
    </submittedName>
</protein>
<dbReference type="SMART" id="SM00248">
    <property type="entry name" value="ANK"/>
    <property type="match status" value="4"/>
</dbReference>
<evidence type="ECO:0000256" key="4">
    <source>
        <dbReference type="SAM" id="MobiDB-lite"/>
    </source>
</evidence>
<dbReference type="InterPro" id="IPR002110">
    <property type="entry name" value="Ankyrin_rpt"/>
</dbReference>
<dbReference type="FunFam" id="1.25.40.20:FF:000094">
    <property type="entry name" value="Oxysterol-binding protein"/>
    <property type="match status" value="1"/>
</dbReference>
<dbReference type="AlphaFoldDB" id="A0A9X0CJJ7"/>
<feature type="compositionally biased region" description="Acidic residues" evidence="4">
    <location>
        <begin position="446"/>
        <end position="457"/>
    </location>
</feature>
<evidence type="ECO:0000256" key="3">
    <source>
        <dbReference type="PROSITE-ProRule" id="PRU00023"/>
    </source>
</evidence>
<comment type="caution">
    <text evidence="5">The sequence shown here is derived from an EMBL/GenBank/DDBJ whole genome shotgun (WGS) entry which is preliminary data.</text>
</comment>
<feature type="repeat" description="ANK" evidence="3">
    <location>
        <begin position="183"/>
        <end position="215"/>
    </location>
</feature>
<gene>
    <name evidence="5" type="primary">OSBPL1A_2</name>
    <name evidence="5" type="ORF">OS493_037360</name>
</gene>
<sequence length="481" mass="53267">MSSSSKREENEEKLLQSSRRGDLDTVLSLLQAKSPKSGSRTNVDVNCKGRSKANQGWTPLHLAAYFGHNNIVKTLLENGADVNTRNGMGDTALHRAAFTGRTDVVTLLIQYNADVTVINGEGRKPSQVTNSTEVKHLIKAAERSLQLKLEERLLTAARDGDTSELKKLIDSTHPPNINCQDMVGNTPLHCAAYRGHKVIAVTLLQHGADTTIKNSSGFVSSVFSVQDSLGGKSFGLSWREVFLVISTKELTLQVALRGKATNTWTAVNFLYPKTRSTKSKSSIQTTQFRSGAFQPVKRAHRFNARVLVPTSSSWMKRFLELTIQLADVTSTHPSQSNAKGSLLKISEKLNEVVTTSSQNMCHALTHCLDLLSQQEEVRHLRFEEEVEKRRVLEDALHVLATEHHALECSIGAHEFIHGSRMTLTSDCNEEFFDARSDIGRALPDDLLSDDDSDDGDEYVPSVVTPEPRNEERQQKSPASCY</sequence>
<dbReference type="PRINTS" id="PR01415">
    <property type="entry name" value="ANKYRIN"/>
</dbReference>
<name>A0A9X0CJJ7_9CNID</name>
<feature type="region of interest" description="Disordered" evidence="4">
    <location>
        <begin position="1"/>
        <end position="20"/>
    </location>
</feature>
<keyword evidence="2 3" id="KW-0040">ANK repeat</keyword>
<dbReference type="PROSITE" id="PS50297">
    <property type="entry name" value="ANK_REP_REGION"/>
    <property type="match status" value="3"/>
</dbReference>
<keyword evidence="6" id="KW-1185">Reference proteome</keyword>
<evidence type="ECO:0000313" key="6">
    <source>
        <dbReference type="Proteomes" id="UP001163046"/>
    </source>
</evidence>